<dbReference type="RefSeq" id="WP_420069202.1">
    <property type="nucleotide sequence ID" value="NZ_JBCHKQ010000002.1"/>
</dbReference>
<evidence type="ECO:0000313" key="2">
    <source>
        <dbReference type="Proteomes" id="UP001466331"/>
    </source>
</evidence>
<reference evidence="1 2" key="1">
    <citation type="submission" date="2024-03" db="EMBL/GenBank/DDBJ databases">
        <title>Ignisphaera cupida sp. nov., a hyperthermophilic hydrolytic archaeon from a hot spring of Kamchatka, and proposal of Ignisphaeraceae fam. nov.</title>
        <authorList>
            <person name="Podosokorskaya O.A."/>
            <person name="Elcheninov A.G."/>
            <person name="Maltseva A.I."/>
            <person name="Zayulina K.S."/>
            <person name="Novikov A."/>
            <person name="Merkel A.Y."/>
        </authorList>
    </citation>
    <scope>NUCLEOTIDE SEQUENCE [LARGE SCALE GENOMIC DNA]</scope>
    <source>
        <strain evidence="1 2">38H-sp</strain>
    </source>
</reference>
<organism evidence="1 2">
    <name type="scientific">Rarispira pelagica</name>
    <dbReference type="NCBI Taxonomy" id="3141764"/>
    <lineage>
        <taxon>Bacteria</taxon>
        <taxon>Pseudomonadati</taxon>
        <taxon>Spirochaetota</taxon>
        <taxon>Spirochaetia</taxon>
        <taxon>Winmispirales</taxon>
        <taxon>Winmispiraceae</taxon>
        <taxon>Rarispira</taxon>
    </lineage>
</organism>
<name>A0ABU9UAQ4_9SPIR</name>
<dbReference type="InterPro" id="IPR051828">
    <property type="entry name" value="HAD-like_hydrolase_domain"/>
</dbReference>
<dbReference type="Proteomes" id="UP001466331">
    <property type="component" value="Unassembled WGS sequence"/>
</dbReference>
<dbReference type="Gene3D" id="3.40.50.1000">
    <property type="entry name" value="HAD superfamily/HAD-like"/>
    <property type="match status" value="1"/>
</dbReference>
<dbReference type="PANTHER" id="PTHR46191:SF2">
    <property type="entry name" value="HALOACID DEHALOGENASE-LIKE HYDROLASE DOMAIN-CONTAINING PROTEIN 3"/>
    <property type="match status" value="1"/>
</dbReference>
<dbReference type="PANTHER" id="PTHR46191">
    <property type="match status" value="1"/>
</dbReference>
<keyword evidence="1" id="KW-0378">Hydrolase</keyword>
<dbReference type="SUPFAM" id="SSF56784">
    <property type="entry name" value="HAD-like"/>
    <property type="match status" value="1"/>
</dbReference>
<dbReference type="InterPro" id="IPR036412">
    <property type="entry name" value="HAD-like_sf"/>
</dbReference>
<dbReference type="EMBL" id="JBCHKQ010000002">
    <property type="protein sequence ID" value="MEM5947752.1"/>
    <property type="molecule type" value="Genomic_DNA"/>
</dbReference>
<accession>A0ABU9UAQ4</accession>
<dbReference type="SFLD" id="SFLDG01129">
    <property type="entry name" value="C1.5:_HAD__Beta-PGM__Phosphata"/>
    <property type="match status" value="1"/>
</dbReference>
<keyword evidence="2" id="KW-1185">Reference proteome</keyword>
<dbReference type="SFLD" id="SFLDS00003">
    <property type="entry name" value="Haloacid_Dehalogenase"/>
    <property type="match status" value="1"/>
</dbReference>
<protein>
    <submittedName>
        <fullName evidence="1">HAD family hydrolase</fullName>
        <ecNumber evidence="1">3.1.3.-</ecNumber>
    </submittedName>
</protein>
<evidence type="ECO:0000313" key="1">
    <source>
        <dbReference type="EMBL" id="MEM5947752.1"/>
    </source>
</evidence>
<proteinExistence type="predicted"/>
<dbReference type="GO" id="GO:0016787">
    <property type="term" value="F:hydrolase activity"/>
    <property type="evidence" value="ECO:0007669"/>
    <property type="project" value="UniProtKB-KW"/>
</dbReference>
<dbReference type="Pfam" id="PF00702">
    <property type="entry name" value="Hydrolase"/>
    <property type="match status" value="1"/>
</dbReference>
<dbReference type="EC" id="3.1.3.-" evidence="1"/>
<dbReference type="InterPro" id="IPR023214">
    <property type="entry name" value="HAD_sf"/>
</dbReference>
<comment type="caution">
    <text evidence="1">The sequence shown here is derived from an EMBL/GenBank/DDBJ whole genome shotgun (WGS) entry which is preliminary data.</text>
</comment>
<gene>
    <name evidence="1" type="ORF">WKV44_04260</name>
</gene>
<sequence length="301" mass="34602">MSYEYSKELYDSLIKLISNNIIEIKPIPTEIEESLPNIMEFDAVVFDIYGTLFISGSGDISIVMGKSKNHFFSEVFSFFNITVKNKKIDYSSIFYNIIEKHQNQRVADGIVNPEVNILEVWKDFILDLKNKKVIDIENITNELLTAIAVKYEILVNPVYPMPGAIEFINKLRMHNKLLGIISNAQFYTPLLFYLFWGKLPEELGFSHDLIIYSYQEKEAKPSKNLFLKVKKELQNQNISPSNVLYIGNDIKNDIYPASQIGFKTALFAGDKRSLRLRETEVSLSNIKPDYIIKNFRNIGGG</sequence>